<dbReference type="Gene3D" id="1.10.150.130">
    <property type="match status" value="1"/>
</dbReference>
<dbReference type="Proteomes" id="UP000018958">
    <property type="component" value="Unassembled WGS sequence"/>
</dbReference>
<accession>W2VNE0</accession>
<dbReference type="OrthoDB" id="144417at2759"/>
<feature type="non-terminal residue" evidence="2">
    <location>
        <position position="1"/>
    </location>
</feature>
<dbReference type="GO" id="GO:0003677">
    <property type="term" value="F:DNA binding"/>
    <property type="evidence" value="ECO:0007669"/>
    <property type="project" value="UniProtKB-KW"/>
</dbReference>
<proteinExistence type="predicted"/>
<feature type="non-terminal residue" evidence="2">
    <location>
        <position position="163"/>
    </location>
</feature>
<comment type="caution">
    <text evidence="2">The sequence shown here is derived from an EMBL/GenBank/DDBJ whole genome shotgun (WGS) entry which is preliminary data.</text>
</comment>
<name>W2VNE0_PHYNI</name>
<protein>
    <submittedName>
        <fullName evidence="2">Uncharacterized protein</fullName>
    </submittedName>
</protein>
<reference evidence="2 3" key="1">
    <citation type="submission" date="2013-11" db="EMBL/GenBank/DDBJ databases">
        <title>The Genome Sequence of Phytophthora parasitica CJ01A1.</title>
        <authorList>
            <consortium name="The Broad Institute Genomics Platform"/>
            <person name="Russ C."/>
            <person name="Tyler B."/>
            <person name="Panabieres F."/>
            <person name="Shan W."/>
            <person name="Tripathy S."/>
            <person name="Grunwald N."/>
            <person name="Machado M."/>
            <person name="Johnson C.S."/>
            <person name="Walker B."/>
            <person name="Young S.K."/>
            <person name="Zeng Q."/>
            <person name="Gargeya S."/>
            <person name="Fitzgerald M."/>
            <person name="Haas B."/>
            <person name="Abouelleil A."/>
            <person name="Allen A.W."/>
            <person name="Alvarado L."/>
            <person name="Arachchi H.M."/>
            <person name="Berlin A.M."/>
            <person name="Chapman S.B."/>
            <person name="Gainer-Dewar J."/>
            <person name="Goldberg J."/>
            <person name="Griggs A."/>
            <person name="Gujja S."/>
            <person name="Hansen M."/>
            <person name="Howarth C."/>
            <person name="Imamovic A."/>
            <person name="Ireland A."/>
            <person name="Larimer J."/>
            <person name="McCowan C."/>
            <person name="Murphy C."/>
            <person name="Pearson M."/>
            <person name="Poon T.W."/>
            <person name="Priest M."/>
            <person name="Roberts A."/>
            <person name="Saif S."/>
            <person name="Shea T."/>
            <person name="Sisk P."/>
            <person name="Sykes S."/>
            <person name="Wortman J."/>
            <person name="Nusbaum C."/>
            <person name="Birren B."/>
        </authorList>
    </citation>
    <scope>NUCLEOTIDE SEQUENCE [LARGE SCALE GENOMIC DNA]</scope>
    <source>
        <strain evidence="2 3">CJ01A1</strain>
    </source>
</reference>
<evidence type="ECO:0000313" key="3">
    <source>
        <dbReference type="Proteomes" id="UP000018958"/>
    </source>
</evidence>
<sequence length="163" mass="18851">NPEQVQENLYRRISELQWRSLADTSRNVYLGTWRHWCAFCARAGKSPWLNSHDAYDQSIRLTKFAVDSWQTNADSTPRGFETIRAKIRRIGWCHQLGVGFIPRLLPQHELVLQGMRRLSPPRQEGSPVSQEMLKHIFRATDLSSAQHRVICGAAVLGFFFCLR</sequence>
<gene>
    <name evidence="2" type="ORF">F441_22695</name>
</gene>
<organism evidence="2 3">
    <name type="scientific">Phytophthora nicotianae CJ01A1</name>
    <dbReference type="NCBI Taxonomy" id="1317063"/>
    <lineage>
        <taxon>Eukaryota</taxon>
        <taxon>Sar</taxon>
        <taxon>Stramenopiles</taxon>
        <taxon>Oomycota</taxon>
        <taxon>Peronosporomycetes</taxon>
        <taxon>Peronosporales</taxon>
        <taxon>Peronosporaceae</taxon>
        <taxon>Phytophthora</taxon>
    </lineage>
</organism>
<dbReference type="InterPro" id="IPR010998">
    <property type="entry name" value="Integrase_recombinase_N"/>
</dbReference>
<dbReference type="EMBL" id="ANIX01004964">
    <property type="protein sequence ID" value="ETO99881.1"/>
    <property type="molecule type" value="Genomic_DNA"/>
</dbReference>
<keyword evidence="1" id="KW-0238">DNA-binding</keyword>
<evidence type="ECO:0000313" key="2">
    <source>
        <dbReference type="EMBL" id="ETO99881.1"/>
    </source>
</evidence>
<evidence type="ECO:0000256" key="1">
    <source>
        <dbReference type="ARBA" id="ARBA00023125"/>
    </source>
</evidence>
<dbReference type="AlphaFoldDB" id="W2VNE0"/>